<proteinExistence type="predicted"/>
<protein>
    <recommendedName>
        <fullName evidence="1">DUF1659 domain-containing protein</fullName>
    </recommendedName>
</protein>
<evidence type="ECO:0000313" key="2">
    <source>
        <dbReference type="EMBL" id="MBP2257736.1"/>
    </source>
</evidence>
<dbReference type="RefSeq" id="WP_029271236.1">
    <property type="nucleotide sequence ID" value="NZ_JAGIKX010000013.1"/>
</dbReference>
<feature type="domain" description="DUF1659" evidence="1">
    <location>
        <begin position="3"/>
        <end position="72"/>
    </location>
</feature>
<organism evidence="2 3">
    <name type="scientific">Virgibacillus alimentarius</name>
    <dbReference type="NCBI Taxonomy" id="698769"/>
    <lineage>
        <taxon>Bacteria</taxon>
        <taxon>Bacillati</taxon>
        <taxon>Bacillota</taxon>
        <taxon>Bacilli</taxon>
        <taxon>Bacillales</taxon>
        <taxon>Bacillaceae</taxon>
        <taxon>Virgibacillus</taxon>
    </lineage>
</organism>
<evidence type="ECO:0000259" key="1">
    <source>
        <dbReference type="Pfam" id="PF07872"/>
    </source>
</evidence>
<dbReference type="InterPro" id="IPR012454">
    <property type="entry name" value="DUF1659"/>
</dbReference>
<keyword evidence="3" id="KW-1185">Reference proteome</keyword>
<reference evidence="2 3" key="1">
    <citation type="submission" date="2021-03" db="EMBL/GenBank/DDBJ databases">
        <title>Genomic Encyclopedia of Type Strains, Phase IV (KMG-IV): sequencing the most valuable type-strain genomes for metagenomic binning, comparative biology and taxonomic classification.</title>
        <authorList>
            <person name="Goeker M."/>
        </authorList>
    </citation>
    <scope>NUCLEOTIDE SEQUENCE [LARGE SCALE GENOMIC DNA]</scope>
    <source>
        <strain evidence="2 3">DSM 25790</strain>
    </source>
</reference>
<gene>
    <name evidence="2" type="ORF">J2Z81_001690</name>
</gene>
<accession>A0ABS4S8B8</accession>
<dbReference type="Proteomes" id="UP001519294">
    <property type="component" value="Unassembled WGS sequence"/>
</dbReference>
<comment type="caution">
    <text evidence="2">The sequence shown here is derived from an EMBL/GenBank/DDBJ whole genome shotgun (WGS) entry which is preliminary data.</text>
</comment>
<evidence type="ECO:0000313" key="3">
    <source>
        <dbReference type="Proteomes" id="UP001519294"/>
    </source>
</evidence>
<name>A0ABS4S8B8_9BACI</name>
<dbReference type="Pfam" id="PF07872">
    <property type="entry name" value="DUF1659"/>
    <property type="match status" value="1"/>
</dbReference>
<sequence>MAIAEKMNSQMRLVLYDGEDLETGKSIYKTKSFNNVKTSANADQLYAIAQAFAPLQERRLHKVERNDSFEIQKEA</sequence>
<dbReference type="EMBL" id="JAGIKX010000013">
    <property type="protein sequence ID" value="MBP2257736.1"/>
    <property type="molecule type" value="Genomic_DNA"/>
</dbReference>